<protein>
    <submittedName>
        <fullName evidence="2">Uncharacterized protein</fullName>
    </submittedName>
</protein>
<evidence type="ECO:0000256" key="1">
    <source>
        <dbReference type="SAM" id="Phobius"/>
    </source>
</evidence>
<evidence type="ECO:0000313" key="2">
    <source>
        <dbReference type="EMBL" id="MCM6761901.1"/>
    </source>
</evidence>
<accession>A0A9X2DXA3</accession>
<keyword evidence="3" id="KW-1185">Reference proteome</keyword>
<feature type="transmembrane region" description="Helical" evidence="1">
    <location>
        <begin position="69"/>
        <end position="94"/>
    </location>
</feature>
<dbReference type="AlphaFoldDB" id="A0A9X2DXA3"/>
<comment type="caution">
    <text evidence="2">The sequence shown here is derived from an EMBL/GenBank/DDBJ whole genome shotgun (WGS) entry which is preliminary data.</text>
</comment>
<proteinExistence type="predicted"/>
<evidence type="ECO:0000313" key="3">
    <source>
        <dbReference type="Proteomes" id="UP001155240"/>
    </source>
</evidence>
<keyword evidence="1" id="KW-1133">Transmembrane helix</keyword>
<dbReference type="Proteomes" id="UP001155240">
    <property type="component" value="Unassembled WGS sequence"/>
</dbReference>
<dbReference type="EMBL" id="JAMRYM010000014">
    <property type="protein sequence ID" value="MCM6761901.1"/>
    <property type="molecule type" value="Genomic_DNA"/>
</dbReference>
<sequence length="106" mass="11029">MPDPSLTGLVSTITIDDPPDDSDAALPRRGIVRPADLVAGLTGVALGFFSLFVHAIAEWQYLGPDVEGVSVLGWLAPAVAGALCLLVSIVPVVVRAIRRRTPEASA</sequence>
<gene>
    <name evidence="2" type="ORF">NB037_05650</name>
</gene>
<keyword evidence="1" id="KW-0472">Membrane</keyword>
<organism evidence="2 3">
    <name type="scientific">Rathayibacter rubneri</name>
    <dbReference type="NCBI Taxonomy" id="2950106"/>
    <lineage>
        <taxon>Bacteria</taxon>
        <taxon>Bacillati</taxon>
        <taxon>Actinomycetota</taxon>
        <taxon>Actinomycetes</taxon>
        <taxon>Micrococcales</taxon>
        <taxon>Microbacteriaceae</taxon>
        <taxon>Rathayibacter</taxon>
    </lineage>
</organism>
<name>A0A9X2DXA3_9MICO</name>
<keyword evidence="1" id="KW-0812">Transmembrane</keyword>
<feature type="transmembrane region" description="Helical" evidence="1">
    <location>
        <begin position="37"/>
        <end position="57"/>
    </location>
</feature>
<dbReference type="RefSeq" id="WP_251944322.1">
    <property type="nucleotide sequence ID" value="NZ_JAMRYM010000014.1"/>
</dbReference>
<reference evidence="2" key="1">
    <citation type="submission" date="2022-06" db="EMBL/GenBank/DDBJ databases">
        <title>Whole genome shotgun sequencing (WGS) of Rathayibacter sp. ZW T2_19, isolated from stored onions (Allium cepa).</title>
        <authorList>
            <person name="Stoll D.A."/>
            <person name="Huch M."/>
        </authorList>
    </citation>
    <scope>NUCLEOTIDE SEQUENCE</scope>
    <source>
        <strain evidence="2">ZW T2_19</strain>
    </source>
</reference>